<dbReference type="EMBL" id="AMCI01008324">
    <property type="protein sequence ID" value="EJW91220.1"/>
    <property type="molecule type" value="Genomic_DNA"/>
</dbReference>
<dbReference type="AlphaFoldDB" id="J9BUH3"/>
<gene>
    <name evidence="3" type="ORF">EVA_20673</name>
</gene>
<sequence>MTSGFRLIASAIFSCNVFPVTVIVLPSIRPPSSNSFNTAYTPPATSRSSMYVGPAGAK</sequence>
<protein>
    <submittedName>
        <fullName evidence="3">Uncharacterized protein</fullName>
    </submittedName>
</protein>
<evidence type="ECO:0000256" key="2">
    <source>
        <dbReference type="SAM" id="Phobius"/>
    </source>
</evidence>
<evidence type="ECO:0000313" key="3">
    <source>
        <dbReference type="EMBL" id="EJW91220.1"/>
    </source>
</evidence>
<feature type="compositionally biased region" description="Polar residues" evidence="1">
    <location>
        <begin position="30"/>
        <end position="49"/>
    </location>
</feature>
<organism evidence="3">
    <name type="scientific">gut metagenome</name>
    <dbReference type="NCBI Taxonomy" id="749906"/>
    <lineage>
        <taxon>unclassified sequences</taxon>
        <taxon>metagenomes</taxon>
        <taxon>organismal metagenomes</taxon>
    </lineage>
</organism>
<feature type="transmembrane region" description="Helical" evidence="2">
    <location>
        <begin position="7"/>
        <end position="28"/>
    </location>
</feature>
<name>J9BUH3_9ZZZZ</name>
<proteinExistence type="predicted"/>
<accession>J9BUH3</accession>
<evidence type="ECO:0000256" key="1">
    <source>
        <dbReference type="SAM" id="MobiDB-lite"/>
    </source>
</evidence>
<feature type="region of interest" description="Disordered" evidence="1">
    <location>
        <begin position="30"/>
        <end position="58"/>
    </location>
</feature>
<keyword evidence="2" id="KW-0472">Membrane</keyword>
<keyword evidence="2" id="KW-1133">Transmembrane helix</keyword>
<comment type="caution">
    <text evidence="3">The sequence shown here is derived from an EMBL/GenBank/DDBJ whole genome shotgun (WGS) entry which is preliminary data.</text>
</comment>
<keyword evidence="2" id="KW-0812">Transmembrane</keyword>
<reference evidence="3" key="1">
    <citation type="journal article" date="2012" name="PLoS ONE">
        <title>Gene sets for utilization of primary and secondary nutrition supplies in the distal gut of endangered iberian lynx.</title>
        <authorList>
            <person name="Alcaide M."/>
            <person name="Messina E."/>
            <person name="Richter M."/>
            <person name="Bargiela R."/>
            <person name="Peplies J."/>
            <person name="Huws S.A."/>
            <person name="Newbold C.J."/>
            <person name="Golyshin P.N."/>
            <person name="Simon M.A."/>
            <person name="Lopez G."/>
            <person name="Yakimov M.M."/>
            <person name="Ferrer M."/>
        </authorList>
    </citation>
    <scope>NUCLEOTIDE SEQUENCE</scope>
</reference>